<protein>
    <recommendedName>
        <fullName evidence="3">Circadian clock-controlled protein</fullName>
    </recommendedName>
</protein>
<dbReference type="InterPro" id="IPR038606">
    <property type="entry name" value="To_sf"/>
</dbReference>
<comment type="caution">
    <text evidence="1">The sequence shown here is derived from an EMBL/GenBank/DDBJ whole genome shotgun (WGS) entry which is preliminary data.</text>
</comment>
<gene>
    <name evidence="1" type="ORF">EVAR_93625_1</name>
</gene>
<name>A0A4C1TQR4_EUMVA</name>
<dbReference type="Proteomes" id="UP000299102">
    <property type="component" value="Unassembled WGS sequence"/>
</dbReference>
<dbReference type="Pfam" id="PF06585">
    <property type="entry name" value="JHBP"/>
    <property type="match status" value="1"/>
</dbReference>
<dbReference type="Gene3D" id="3.15.10.30">
    <property type="entry name" value="Haemolymph juvenile hormone binding protein"/>
    <property type="match status" value="1"/>
</dbReference>
<accession>A0A4C1TQR4</accession>
<reference evidence="1 2" key="1">
    <citation type="journal article" date="2019" name="Commun. Biol.">
        <title>The bagworm genome reveals a unique fibroin gene that provides high tensile strength.</title>
        <authorList>
            <person name="Kono N."/>
            <person name="Nakamura H."/>
            <person name="Ohtoshi R."/>
            <person name="Tomita M."/>
            <person name="Numata K."/>
            <person name="Arakawa K."/>
        </authorList>
    </citation>
    <scope>NUCLEOTIDE SEQUENCE [LARGE SCALE GENOMIC DNA]</scope>
</reference>
<dbReference type="PANTHER" id="PTHR20993">
    <property type="entry name" value="GH07914P"/>
    <property type="match status" value="1"/>
</dbReference>
<dbReference type="OrthoDB" id="6380971at2759"/>
<dbReference type="AlphaFoldDB" id="A0A4C1TQR4"/>
<keyword evidence="2" id="KW-1185">Reference proteome</keyword>
<proteinExistence type="predicted"/>
<evidence type="ECO:0000313" key="1">
    <source>
        <dbReference type="EMBL" id="GBP16256.1"/>
    </source>
</evidence>
<dbReference type="InterPro" id="IPR010562">
    <property type="entry name" value="Haemolymph_juvenile_hormone-bd"/>
</dbReference>
<dbReference type="EMBL" id="BGZK01000078">
    <property type="protein sequence ID" value="GBP16256.1"/>
    <property type="molecule type" value="Genomic_DNA"/>
</dbReference>
<dbReference type="PANTHER" id="PTHR20993:SF0">
    <property type="entry name" value="GH07914P"/>
    <property type="match status" value="1"/>
</dbReference>
<sequence length="233" mass="25669">MQALTNAAPPQDLMRYPDPTRMEDILLGLLEDLRNTMINGSDDVPVLDPLELEHVEIHGEDIDIPGLTLTLTDFVLKYLSTFEVHSLHVTNVLLIRYTINFDGSIPLLEADAREYDLDLNIDGLSVFGKGEASIQVIKPRVTGRIEAAVRVIGGLTLEITNCDIVFHLEGIKPKIRGLFGNEAASDFANVFLENLVPDLVTTFESDISAFLNELIPEIANEILADLDLSGIFG</sequence>
<dbReference type="SMART" id="SM00700">
    <property type="entry name" value="JHBP"/>
    <property type="match status" value="1"/>
</dbReference>
<evidence type="ECO:0008006" key="3">
    <source>
        <dbReference type="Google" id="ProtNLM"/>
    </source>
</evidence>
<organism evidence="1 2">
    <name type="scientific">Eumeta variegata</name>
    <name type="common">Bagworm moth</name>
    <name type="synonym">Eumeta japonica</name>
    <dbReference type="NCBI Taxonomy" id="151549"/>
    <lineage>
        <taxon>Eukaryota</taxon>
        <taxon>Metazoa</taxon>
        <taxon>Ecdysozoa</taxon>
        <taxon>Arthropoda</taxon>
        <taxon>Hexapoda</taxon>
        <taxon>Insecta</taxon>
        <taxon>Pterygota</taxon>
        <taxon>Neoptera</taxon>
        <taxon>Endopterygota</taxon>
        <taxon>Lepidoptera</taxon>
        <taxon>Glossata</taxon>
        <taxon>Ditrysia</taxon>
        <taxon>Tineoidea</taxon>
        <taxon>Psychidae</taxon>
        <taxon>Oiketicinae</taxon>
        <taxon>Eumeta</taxon>
    </lineage>
</organism>
<evidence type="ECO:0000313" key="2">
    <source>
        <dbReference type="Proteomes" id="UP000299102"/>
    </source>
</evidence>